<keyword evidence="1" id="KW-0808">Transferase</keyword>
<evidence type="ECO:0000313" key="9">
    <source>
        <dbReference type="Proteomes" id="UP001177744"/>
    </source>
</evidence>
<protein>
    <recommendedName>
        <fullName evidence="7">Murine leukemia virus integrase C-terminal domain-containing protein</fullName>
    </recommendedName>
</protein>
<dbReference type="GO" id="GO:0016787">
    <property type="term" value="F:hydrolase activity"/>
    <property type="evidence" value="ECO:0007669"/>
    <property type="project" value="UniProtKB-KW"/>
</dbReference>
<organism evidence="8 9">
    <name type="scientific">Cnephaeus nilssonii</name>
    <name type="common">Northern bat</name>
    <name type="synonym">Eptesicus nilssonii</name>
    <dbReference type="NCBI Taxonomy" id="3371016"/>
    <lineage>
        <taxon>Eukaryota</taxon>
        <taxon>Metazoa</taxon>
        <taxon>Chordata</taxon>
        <taxon>Craniata</taxon>
        <taxon>Vertebrata</taxon>
        <taxon>Euteleostomi</taxon>
        <taxon>Mammalia</taxon>
        <taxon>Eutheria</taxon>
        <taxon>Laurasiatheria</taxon>
        <taxon>Chiroptera</taxon>
        <taxon>Yangochiroptera</taxon>
        <taxon>Vespertilionidae</taxon>
        <taxon>Cnephaeus</taxon>
    </lineage>
</organism>
<evidence type="ECO:0000256" key="2">
    <source>
        <dbReference type="ARBA" id="ARBA00022695"/>
    </source>
</evidence>
<comment type="caution">
    <text evidence="8">The sequence shown here is derived from an EMBL/GenBank/DDBJ whole genome shotgun (WGS) entry which is preliminary data.</text>
</comment>
<evidence type="ECO:0000256" key="1">
    <source>
        <dbReference type="ARBA" id="ARBA00022679"/>
    </source>
</evidence>
<dbReference type="AlphaFoldDB" id="A0AA40I9M1"/>
<evidence type="ECO:0000256" key="6">
    <source>
        <dbReference type="SAM" id="MobiDB-lite"/>
    </source>
</evidence>
<gene>
    <name evidence="8" type="ORF">QTO34_008102</name>
</gene>
<dbReference type="Proteomes" id="UP001177744">
    <property type="component" value="Unassembled WGS sequence"/>
</dbReference>
<evidence type="ECO:0000313" key="8">
    <source>
        <dbReference type="EMBL" id="KAK1345639.1"/>
    </source>
</evidence>
<name>A0AA40I9M1_CNENI</name>
<sequence length="558" mass="59778">MPRDNLTLGRYLASCSPVGMLYPEGQGTALHSYKPGDQVWVKVWKKEPLKPTWKGPYPVILTTPTALKVAGLSTWIHHSHVKAAHQPSSDQFGWKQGNKGLIMNCWTTPCHAILGYICLKKYTKGHHPTGHLPDELCNSILKAENNTYPWCPPAGTFYLLSKLPSYPTGLLYVVSNNYFEPVGKQVPVTSPPCACARPATDGMRCPLGAVHAGAGRSRDHQAASVSASNPSSSGSVCGGGSSSAHVNGPKWAAHSIISLPGGTQAWRAIGVRASNRCKQGRCCQWVQVAAAAPIVPQEQGEVEKPSGAIGTGSRRLHPLLVPSDQDQHWVLAVVASGGSSTSCSVFHLSVYLHRTYGIQKMCKQEKTQLWKRENMIHPRKKMKEITKCGAEGGSQDGAVDQVLGLPVQTEWTQHISERVTQESDYLNTRRQAPRLAAALGDGGQGASPVLQLQVLAPRTAGPQPATGAGARDCRVGGFSIYHDVASCRCWHLDHRVSGFSVSQATASHSYWCPSPQGHSQPQVLVPRSVGPQPAAGAGARDCRVGGFSVSQATASHSY</sequence>
<accession>A0AA40I9M1</accession>
<feature type="domain" description="Murine leukemia virus integrase C-terminal" evidence="7">
    <location>
        <begin position="31"/>
        <end position="85"/>
    </location>
</feature>
<keyword evidence="2" id="KW-0548">Nucleotidyltransferase</keyword>
<reference evidence="8" key="1">
    <citation type="submission" date="2023-06" db="EMBL/GenBank/DDBJ databases">
        <title>Reference genome for the Northern bat (Eptesicus nilssonii), a most northern bat species.</title>
        <authorList>
            <person name="Laine V.N."/>
            <person name="Pulliainen A.T."/>
            <person name="Lilley T.M."/>
        </authorList>
    </citation>
    <scope>NUCLEOTIDE SEQUENCE</scope>
    <source>
        <strain evidence="8">BLF_Eptnil</strain>
        <tissue evidence="8">Kidney</tissue>
    </source>
</reference>
<dbReference type="EMBL" id="JAULJE010000002">
    <property type="protein sequence ID" value="KAK1345639.1"/>
    <property type="molecule type" value="Genomic_DNA"/>
</dbReference>
<evidence type="ECO:0000256" key="5">
    <source>
        <dbReference type="ARBA" id="ARBA00022801"/>
    </source>
</evidence>
<feature type="region of interest" description="Disordered" evidence="6">
    <location>
        <begin position="216"/>
        <end position="241"/>
    </location>
</feature>
<evidence type="ECO:0000256" key="4">
    <source>
        <dbReference type="ARBA" id="ARBA00022759"/>
    </source>
</evidence>
<keyword evidence="5" id="KW-0378">Hydrolase</keyword>
<dbReference type="InterPro" id="IPR040643">
    <property type="entry name" value="MLVIN_C"/>
</dbReference>
<feature type="compositionally biased region" description="Low complexity" evidence="6">
    <location>
        <begin position="222"/>
        <end position="235"/>
    </location>
</feature>
<evidence type="ECO:0000259" key="7">
    <source>
        <dbReference type="Pfam" id="PF18697"/>
    </source>
</evidence>
<keyword evidence="3" id="KW-0540">Nuclease</keyword>
<proteinExistence type="predicted"/>
<dbReference type="Gene3D" id="2.30.30.850">
    <property type="match status" value="1"/>
</dbReference>
<keyword evidence="9" id="KW-1185">Reference proteome</keyword>
<dbReference type="GO" id="GO:0016779">
    <property type="term" value="F:nucleotidyltransferase activity"/>
    <property type="evidence" value="ECO:0007669"/>
    <property type="project" value="UniProtKB-KW"/>
</dbReference>
<dbReference type="Pfam" id="PF18697">
    <property type="entry name" value="MLVIN_C"/>
    <property type="match status" value="1"/>
</dbReference>
<keyword evidence="4" id="KW-0255">Endonuclease</keyword>
<dbReference type="GO" id="GO:0004519">
    <property type="term" value="F:endonuclease activity"/>
    <property type="evidence" value="ECO:0007669"/>
    <property type="project" value="UniProtKB-KW"/>
</dbReference>
<evidence type="ECO:0000256" key="3">
    <source>
        <dbReference type="ARBA" id="ARBA00022722"/>
    </source>
</evidence>